<dbReference type="InterPro" id="IPR049796">
    <property type="entry name" value="CdiI_Ct-like"/>
</dbReference>
<organism evidence="1 2">
    <name type="scientific">Rubritalea halochordaticola</name>
    <dbReference type="NCBI Taxonomy" id="714537"/>
    <lineage>
        <taxon>Bacteria</taxon>
        <taxon>Pseudomonadati</taxon>
        <taxon>Verrucomicrobiota</taxon>
        <taxon>Verrucomicrobiia</taxon>
        <taxon>Verrucomicrobiales</taxon>
        <taxon>Rubritaleaceae</taxon>
        <taxon>Rubritalea</taxon>
    </lineage>
</organism>
<proteinExistence type="predicted"/>
<keyword evidence="2" id="KW-1185">Reference proteome</keyword>
<evidence type="ECO:0008006" key="3">
    <source>
        <dbReference type="Google" id="ProtNLM"/>
    </source>
</evidence>
<dbReference type="Proteomes" id="UP001424741">
    <property type="component" value="Unassembled WGS sequence"/>
</dbReference>
<reference evidence="1 2" key="1">
    <citation type="submission" date="2024-02" db="EMBL/GenBank/DDBJ databases">
        <title>Rubritalea halochordaticola NBRC 107102.</title>
        <authorList>
            <person name="Ichikawa N."/>
            <person name="Katano-Makiyama Y."/>
            <person name="Hidaka K."/>
        </authorList>
    </citation>
    <scope>NUCLEOTIDE SEQUENCE [LARGE SCALE GENOMIC DNA]</scope>
    <source>
        <strain evidence="1 2">NBRC 107102</strain>
    </source>
</reference>
<evidence type="ECO:0000313" key="2">
    <source>
        <dbReference type="Proteomes" id="UP001424741"/>
    </source>
</evidence>
<gene>
    <name evidence="1" type="ORF">Rhal01_01298</name>
</gene>
<protein>
    <recommendedName>
        <fullName evidence="3">HEAT repeat domain-containing protein</fullName>
    </recommendedName>
</protein>
<dbReference type="RefSeq" id="WP_346187969.1">
    <property type="nucleotide sequence ID" value="NZ_BAABRL010000003.1"/>
</dbReference>
<accession>A0ABP9V204</accession>
<comment type="caution">
    <text evidence="1">The sequence shown here is derived from an EMBL/GenBank/DDBJ whole genome shotgun (WGS) entry which is preliminary data.</text>
</comment>
<sequence length="119" mass="13293">MSDSTIYESPSPISRGEVQAAIESNNLEQLKMVPISLGFYHTDWRYIQEISCQLSTHPDHQVRANSLLGLEYAARFQGGLDKDTAAAVLHRSLHDPSTSVAQRAEDVIEALNHLMDWSI</sequence>
<evidence type="ECO:0000313" key="1">
    <source>
        <dbReference type="EMBL" id="GAA5495126.1"/>
    </source>
</evidence>
<name>A0ABP9V204_9BACT</name>
<dbReference type="EMBL" id="BAABRL010000003">
    <property type="protein sequence ID" value="GAA5495126.1"/>
    <property type="molecule type" value="Genomic_DNA"/>
</dbReference>
<dbReference type="CDD" id="cd20694">
    <property type="entry name" value="CdiI_Ct-like"/>
    <property type="match status" value="1"/>
</dbReference>